<keyword evidence="3" id="KW-1185">Reference proteome</keyword>
<sequence length="2009" mass="227717">MKGNANSLTNNLGSNQNDFFQWDDNSKNISNIPVSKNSNSNSTQPTTLAPDDIQFTFENNQLPPGVEIPAFNFNFDNSLFPDGSGNQNSGQENFGNSANFDSFNYQKEINDNSKADSNNFHLEQSQNQNNSSFVYQNDIQQQSPNNFGNINQLRDLFNSNNSSDSVEPQSNQAYTDFQQQQQPANIDGTFNNFSSFSNGNKDIVNKVPVHSFSAEFPVDKLSLSFGGFDSPTKRRMSNNFQNEDFNYSNAKGMNLSHSIEVLNSNASIPFNFNAMNENKTANYSTFKESLSNQSASANTSSNSYENKSNFEYQPKKDNVIASTFEQSQENDQSNYQSSFAFGIPQQESGKKETYLDQQRNDQIQIENSTPSFEPSFDLFPPQENGTRQDNSQSFTFDPVSSQFEQKANDSNNLNQIENSTPSFEPSFDSFPSQQNQEQDNSQSFTFEVPQQETLTKTKEKSKTEIQTENVTSSFDPSFDFFSQQGNKEQDNSQSFTFEIPQKETETKEKDNKEEGKAQNQAEIAAPSFEPSFGIFSQQENQEQDNSQSFTFEIPQQETKAKNDKEEESRNDSQSQNQAENTVSSFEPSFDSFPPQENQEQYNSQSFTFEIPQQETEKKEENKAENAAPSFEPSFDFFPPQQESKEQDNSQSFTFEIPQQETEKKEESKAQNQAENTISSFEPSFDSFPQQEQGNSQSFTFEIPQQETEKKEENKVENAAPSFEPSFDSFPQQESKEQDNSETITFEVPQQETEKKEAKVVNESGQDIKVENQIDNSTRSFDNAQLFTYENPQQEAAGDKESQENERQKENSAPSFQPSFDFFPQQEKLDDVNKENEHAFTFDLVHSQLEQTKETELQTPNQTENVTSSFEPSFDFFPPHQQNHEQDNSQSFTFEIPQQETKEVENKAENTVSSFEPSFDSFPQQESKEQGNSQSFTFEIPQQETEKKEEESSKEEKGQTQSQTENTNPSFDDFISHQGDGSNKGELSSLGQPVASPVQPRAEREREVAAASYNSESLQTPVFDFSSNVERSQTMNSAPSFEPSFDFFAAQGNDGQDSSQPFTFEIPQHETEEKEKGNKEESKAQNQTESVTSSFEPSFYFFLPQDSKEQDNSQSFTFEVPQQETEKKEEDNKEQDQTENVTSSFEPSFISFPPQESKEQDSSHSFTFEIPQQETEKKEDKQAENAAPSFEPSFDSFPPQEQDNSQAFTFDSVPSQNEKETKEEGNQNQTENAAPSFEPSFDYFPQQESKEQDNSQSFTFEIPQQETEKKEEGNQNQAENAAPSFELSFDSFPTDKADNVQKEGEAGFTFDPSADKPEDKEEEATDASKAPVSGDRQEAEKAGIEEQSQNGSMNPFEPSFEFYPSQGNGNAHDSSQAFTFDSVPGQNEKETKEESAQNQTEITAPSFDPSFDSFPQQESKEQDSSQSFTFEVPQQETKEEDNKEQDQAENVTSSFEPSFDFFPPQEQDNSQSFTFEVPQQETEKKEENKAENVTPSFEPSFDSFPPQEQDNSQSFTFEVPQQETEAKNDKEEEESRKDQNQAENSAPSFEPSFDSFLPQEGKEQDNSQSFTFEPSPGQSDQMQKESESRSENPPEASDSFFTFSSGFMNHSESNESFNDFFNFDEAPAGDDNKDSSFDSFFSQKAEENGFLAEKPKISNSQSVSASSPPTVKTETIANSSSSFASPPSTQKRRFFKEFEDRFTSPIPQRKTPRKSFLKEYQDLFPELKEADKKPPQNETPKGGVDEFFKGLKERAESVEQKQEKMKKQILEEFAQSNGQKLTFEKPLTGKTADLKDSSQKSDVRNDGEVKNSIENLNAFGEVSNSNDLNEKMPNEASNSFFPDFSPTFDFGGFSQNESNQKEDKVFSGDSSEAKKAKNSDGETAPVDSNFSPEFDHFVFDFPKKEEPSNSNEKVPKFDDFSPTFEPFNPTFDSPKESNKSDNFENDKSDNDDVKNDAEEMIKKKVDITYDGIINLLGNDAFSSLENSIEKSFACEEDESAENALKVIYEI</sequence>
<evidence type="ECO:0000313" key="3">
    <source>
        <dbReference type="Proteomes" id="UP001470230"/>
    </source>
</evidence>
<feature type="region of interest" description="Disordered" evidence="1">
    <location>
        <begin position="1820"/>
        <end position="1839"/>
    </location>
</feature>
<feature type="compositionally biased region" description="Low complexity" evidence="1">
    <location>
        <begin position="1187"/>
        <end position="1198"/>
    </location>
</feature>
<feature type="compositionally biased region" description="Polar residues" evidence="1">
    <location>
        <begin position="1565"/>
        <end position="1580"/>
    </location>
</feature>
<dbReference type="EMBL" id="JAPFFF010000007">
    <property type="protein sequence ID" value="KAK8886352.1"/>
    <property type="molecule type" value="Genomic_DNA"/>
</dbReference>
<feature type="compositionally biased region" description="Polar residues" evidence="1">
    <location>
        <begin position="595"/>
        <end position="613"/>
    </location>
</feature>
<organism evidence="2 3">
    <name type="scientific">Tritrichomonas musculus</name>
    <dbReference type="NCBI Taxonomy" id="1915356"/>
    <lineage>
        <taxon>Eukaryota</taxon>
        <taxon>Metamonada</taxon>
        <taxon>Parabasalia</taxon>
        <taxon>Tritrichomonadida</taxon>
        <taxon>Tritrichomonadidae</taxon>
        <taxon>Tritrichomonas</taxon>
    </lineage>
</organism>
<feature type="compositionally biased region" description="Low complexity" evidence="1">
    <location>
        <begin position="1452"/>
        <end position="1467"/>
    </location>
</feature>
<protein>
    <submittedName>
        <fullName evidence="2">Uncharacterized protein</fullName>
    </submittedName>
</protein>
<feature type="compositionally biased region" description="Polar residues" evidence="1">
    <location>
        <begin position="978"/>
        <end position="990"/>
    </location>
</feature>
<feature type="compositionally biased region" description="Polar residues" evidence="1">
    <location>
        <begin position="1364"/>
        <end position="1378"/>
    </location>
</feature>
<feature type="compositionally biased region" description="Basic and acidic residues" evidence="1">
    <location>
        <begin position="1292"/>
        <end position="1304"/>
    </location>
</feature>
<feature type="compositionally biased region" description="Polar residues" evidence="1">
    <location>
        <begin position="908"/>
        <end position="936"/>
    </location>
</feature>
<feature type="region of interest" description="Disordered" evidence="1">
    <location>
        <begin position="141"/>
        <end position="171"/>
    </location>
</feature>
<feature type="compositionally biased region" description="Polar residues" evidence="1">
    <location>
        <begin position="1253"/>
        <end position="1264"/>
    </location>
</feature>
<feature type="compositionally biased region" description="Polar residues" evidence="1">
    <location>
        <begin position="84"/>
        <end position="100"/>
    </location>
</feature>
<feature type="compositionally biased region" description="Low complexity" evidence="1">
    <location>
        <begin position="867"/>
        <end position="878"/>
    </location>
</feature>
<feature type="compositionally biased region" description="Basic and acidic residues" evidence="1">
    <location>
        <begin position="1523"/>
        <end position="1539"/>
    </location>
</feature>
<feature type="compositionally biased region" description="Polar residues" evidence="1">
    <location>
        <begin position="1507"/>
        <end position="1521"/>
    </location>
</feature>
<feature type="compositionally biased region" description="Basic and acidic residues" evidence="1">
    <location>
        <begin position="1435"/>
        <end position="1445"/>
    </location>
</feature>
<feature type="compositionally biased region" description="Polar residues" evidence="1">
    <location>
        <begin position="1598"/>
        <end position="1609"/>
    </location>
</feature>
<feature type="compositionally biased region" description="Basic and acidic residues" evidence="1">
    <location>
        <begin position="751"/>
        <end position="771"/>
    </location>
</feature>
<feature type="compositionally biased region" description="Basic and acidic residues" evidence="1">
    <location>
        <begin position="1724"/>
        <end position="1734"/>
    </location>
</feature>
<gene>
    <name evidence="2" type="ORF">M9Y10_041815</name>
</gene>
<feature type="compositionally biased region" description="Basic and acidic residues" evidence="1">
    <location>
        <begin position="1858"/>
        <end position="1879"/>
    </location>
</feature>
<feature type="region of interest" description="Disordered" evidence="1">
    <location>
        <begin position="79"/>
        <end position="100"/>
    </location>
</feature>
<feature type="compositionally biased region" description="Basic and acidic residues" evidence="1">
    <location>
        <begin position="1480"/>
        <end position="1489"/>
    </location>
</feature>
<feature type="compositionally biased region" description="Polar residues" evidence="1">
    <location>
        <begin position="1162"/>
        <end position="1172"/>
    </location>
</feature>
<feature type="compositionally biased region" description="Polar residues" evidence="1">
    <location>
        <begin position="1200"/>
        <end position="1215"/>
    </location>
</feature>
<feature type="region of interest" description="Disordered" evidence="1">
    <location>
        <begin position="1724"/>
        <end position="1749"/>
    </location>
</feature>
<feature type="compositionally biased region" description="Basic and acidic residues" evidence="1">
    <location>
        <begin position="796"/>
        <end position="809"/>
    </location>
</feature>
<feature type="compositionally biased region" description="Basic and acidic residues" evidence="1">
    <location>
        <begin position="500"/>
        <end position="516"/>
    </location>
</feature>
<evidence type="ECO:0000313" key="2">
    <source>
        <dbReference type="EMBL" id="KAK8886352.1"/>
    </source>
</evidence>
<feature type="compositionally biased region" description="Polar residues" evidence="1">
    <location>
        <begin position="740"/>
        <end position="750"/>
    </location>
</feature>
<feature type="compositionally biased region" description="Low complexity" evidence="1">
    <location>
        <begin position="1678"/>
        <end position="1687"/>
    </location>
</feature>
<feature type="compositionally biased region" description="Polar residues" evidence="1">
    <location>
        <begin position="1083"/>
        <end position="1095"/>
    </location>
</feature>
<feature type="compositionally biased region" description="Basic and acidic residues" evidence="1">
    <location>
        <begin position="1581"/>
        <end position="1591"/>
    </location>
</feature>
<feature type="compositionally biased region" description="Low complexity" evidence="1">
    <location>
        <begin position="419"/>
        <end position="443"/>
    </location>
</feature>
<feature type="compositionally biased region" description="Basic and acidic residues" evidence="1">
    <location>
        <begin position="706"/>
        <end position="715"/>
    </location>
</feature>
<comment type="caution">
    <text evidence="2">The sequence shown here is derived from an EMBL/GenBank/DDBJ whole genome shotgun (WGS) entry which is preliminary data.</text>
</comment>
<feature type="region of interest" description="Disordered" evidence="1">
    <location>
        <begin position="1847"/>
        <end position="1954"/>
    </location>
</feature>
<feature type="compositionally biased region" description="Polar residues" evidence="1">
    <location>
        <begin position="1468"/>
        <end position="1479"/>
    </location>
</feature>
<feature type="compositionally biased region" description="Basic and acidic residues" evidence="1">
    <location>
        <begin position="1892"/>
        <end position="1918"/>
    </location>
</feature>
<feature type="compositionally biased region" description="Low complexity" evidence="1">
    <location>
        <begin position="624"/>
        <end position="641"/>
    </location>
</feature>
<accession>A0ABR2K773</accession>
<feature type="compositionally biased region" description="Basic and acidic residues" evidence="1">
    <location>
        <begin position="455"/>
        <end position="465"/>
    </location>
</feature>
<feature type="compositionally biased region" description="Basic and acidic residues" evidence="1">
    <location>
        <begin position="614"/>
        <end position="623"/>
    </location>
</feature>
<feature type="region of interest" description="Disordered" evidence="1">
    <location>
        <begin position="1"/>
        <end position="24"/>
    </location>
</feature>
<feature type="region of interest" description="Disordered" evidence="1">
    <location>
        <begin position="30"/>
        <end position="49"/>
    </location>
</feature>
<feature type="compositionally biased region" description="Polar residues" evidence="1">
    <location>
        <begin position="1667"/>
        <end position="1677"/>
    </location>
</feature>
<feature type="compositionally biased region" description="Low complexity" evidence="1">
    <location>
        <begin position="536"/>
        <end position="548"/>
    </location>
</feature>
<feature type="compositionally biased region" description="Basic and acidic residues" evidence="1">
    <location>
        <begin position="943"/>
        <end position="957"/>
    </location>
</feature>
<feature type="compositionally biased region" description="Polar residues" evidence="1">
    <location>
        <begin position="571"/>
        <end position="582"/>
    </location>
</feature>
<feature type="compositionally biased region" description="Polar residues" evidence="1">
    <location>
        <begin position="1011"/>
        <end position="1038"/>
    </location>
</feature>
<feature type="compositionally biased region" description="Polar residues" evidence="1">
    <location>
        <begin position="1"/>
        <end position="19"/>
    </location>
</feature>
<feature type="compositionally biased region" description="Low complexity" evidence="1">
    <location>
        <begin position="1490"/>
        <end position="1505"/>
    </location>
</feature>
<feature type="compositionally biased region" description="Low complexity" evidence="1">
    <location>
        <begin position="466"/>
        <end position="482"/>
    </location>
</feature>
<feature type="compositionally biased region" description="Basic and acidic residues" evidence="1">
    <location>
        <begin position="1791"/>
        <end position="1808"/>
    </location>
</feature>
<evidence type="ECO:0000256" key="1">
    <source>
        <dbReference type="SAM" id="MobiDB-lite"/>
    </source>
</evidence>
<feature type="compositionally biased region" description="Basic and acidic residues" evidence="1">
    <location>
        <begin position="1932"/>
        <end position="1954"/>
    </location>
</feature>
<feature type="compositionally biased region" description="Low complexity" evidence="1">
    <location>
        <begin position="1613"/>
        <end position="1624"/>
    </location>
</feature>
<feature type="compositionally biased region" description="Polar residues" evidence="1">
    <location>
        <begin position="1052"/>
        <end position="1061"/>
    </location>
</feature>
<reference evidence="2 3" key="1">
    <citation type="submission" date="2024-04" db="EMBL/GenBank/DDBJ databases">
        <title>Tritrichomonas musculus Genome.</title>
        <authorList>
            <person name="Alves-Ferreira E."/>
            <person name="Grigg M."/>
            <person name="Lorenzi H."/>
            <person name="Galac M."/>
        </authorList>
    </citation>
    <scope>NUCLEOTIDE SEQUENCE [LARGE SCALE GENOMIC DNA]</scope>
    <source>
        <strain evidence="2 3">EAF2021</strain>
    </source>
</reference>
<proteinExistence type="predicted"/>
<feature type="compositionally biased region" description="Low complexity" evidence="1">
    <location>
        <begin position="811"/>
        <end position="820"/>
    </location>
</feature>
<feature type="region of interest" description="Disordered" evidence="1">
    <location>
        <begin position="1773"/>
        <end position="1808"/>
    </location>
</feature>
<feature type="compositionally biased region" description="Basic and acidic residues" evidence="1">
    <location>
        <begin position="1123"/>
        <end position="1135"/>
    </location>
</feature>
<feature type="compositionally biased region" description="Polar residues" evidence="1">
    <location>
        <begin position="483"/>
        <end position="496"/>
    </location>
</feature>
<feature type="compositionally biased region" description="Polar residues" evidence="1">
    <location>
        <begin position="648"/>
        <end position="659"/>
    </location>
</feature>
<feature type="compositionally biased region" description="Basic and acidic residues" evidence="1">
    <location>
        <begin position="1334"/>
        <end position="1343"/>
    </location>
</feature>
<feature type="region of interest" description="Disordered" evidence="1">
    <location>
        <begin position="368"/>
        <end position="820"/>
    </location>
</feature>
<feature type="compositionally biased region" description="Polar residues" evidence="1">
    <location>
        <begin position="383"/>
        <end position="418"/>
    </location>
</feature>
<feature type="compositionally biased region" description="Low complexity" evidence="1">
    <location>
        <begin position="1137"/>
        <end position="1154"/>
    </location>
</feature>
<feature type="compositionally biased region" description="Low complexity" evidence="1">
    <location>
        <begin position="1657"/>
        <end position="1666"/>
    </location>
</feature>
<name>A0ABR2K773_9EUKA</name>
<feature type="compositionally biased region" description="Basic and acidic residues" evidence="1">
    <location>
        <begin position="1066"/>
        <end position="1082"/>
    </location>
</feature>
<feature type="compositionally biased region" description="Polar residues" evidence="1">
    <location>
        <begin position="30"/>
        <end position="47"/>
    </location>
</feature>
<feature type="compositionally biased region" description="Basic and acidic residues" evidence="1">
    <location>
        <begin position="1173"/>
        <end position="1182"/>
    </location>
</feature>
<dbReference type="Proteomes" id="UP001470230">
    <property type="component" value="Unassembled WGS sequence"/>
</dbReference>
<feature type="compositionally biased region" description="Polar residues" evidence="1">
    <location>
        <begin position="887"/>
        <end position="898"/>
    </location>
</feature>
<feature type="compositionally biased region" description="Basic and acidic residues" evidence="1">
    <location>
        <begin position="558"/>
        <end position="570"/>
    </location>
</feature>
<feature type="compositionally biased region" description="Low complexity" evidence="1">
    <location>
        <begin position="583"/>
        <end position="594"/>
    </location>
</feature>
<feature type="compositionally biased region" description="Polar residues" evidence="1">
    <location>
        <begin position="669"/>
        <end position="705"/>
    </location>
</feature>
<feature type="compositionally biased region" description="Polar residues" evidence="1">
    <location>
        <begin position="856"/>
        <end position="866"/>
    </location>
</feature>
<feature type="compositionally biased region" description="Polar residues" evidence="1">
    <location>
        <begin position="772"/>
        <end position="793"/>
    </location>
</feature>
<feature type="region of interest" description="Disordered" evidence="1">
    <location>
        <begin position="849"/>
        <end position="1689"/>
    </location>
</feature>